<name>A0A3N1LGV0_9PROT</name>
<dbReference type="RefSeq" id="WP_123690138.1">
    <property type="nucleotide sequence ID" value="NZ_AP019700.1"/>
</dbReference>
<sequence length="118" mass="12880">MLRFMGHAVLAAALLLAPASASATESFVDGLEDVPLMVGLDPLPDRSVVFDKPNGRIVESYAAGAVRRAEVVRFYDTTMPQLGWTGRSPAYRREGEVLRIGFEGRDGDLVVRFSLSPR</sequence>
<evidence type="ECO:0008006" key="4">
    <source>
        <dbReference type="Google" id="ProtNLM"/>
    </source>
</evidence>
<accession>A0A3N1LGV0</accession>
<feature type="signal peptide" evidence="1">
    <location>
        <begin position="1"/>
        <end position="23"/>
    </location>
</feature>
<keyword evidence="1" id="KW-0732">Signal</keyword>
<dbReference type="AlphaFoldDB" id="A0A3N1LGV0"/>
<proteinExistence type="predicted"/>
<reference evidence="2 3" key="1">
    <citation type="submission" date="2018-11" db="EMBL/GenBank/DDBJ databases">
        <title>Genomic Encyclopedia of Type Strains, Phase IV (KMG-IV): sequencing the most valuable type-strain genomes for metagenomic binning, comparative biology and taxonomic classification.</title>
        <authorList>
            <person name="Goeker M."/>
        </authorList>
    </citation>
    <scope>NUCLEOTIDE SEQUENCE [LARGE SCALE GENOMIC DNA]</scope>
    <source>
        <strain evidence="2 3">DSM 5900</strain>
    </source>
</reference>
<evidence type="ECO:0000256" key="1">
    <source>
        <dbReference type="SAM" id="SignalP"/>
    </source>
</evidence>
<protein>
    <recommendedName>
        <fullName evidence="4">Nickel/cobalt transporter regulator</fullName>
    </recommendedName>
</protein>
<comment type="caution">
    <text evidence="2">The sequence shown here is derived from an EMBL/GenBank/DDBJ whole genome shotgun (WGS) entry which is preliminary data.</text>
</comment>
<evidence type="ECO:0000313" key="2">
    <source>
        <dbReference type="EMBL" id="ROP90737.1"/>
    </source>
</evidence>
<dbReference type="OrthoDB" id="14876at2"/>
<dbReference type="Proteomes" id="UP000278222">
    <property type="component" value="Unassembled WGS sequence"/>
</dbReference>
<feature type="chain" id="PRO_5018165652" description="Nickel/cobalt transporter regulator" evidence="1">
    <location>
        <begin position="24"/>
        <end position="118"/>
    </location>
</feature>
<evidence type="ECO:0000313" key="3">
    <source>
        <dbReference type="Proteomes" id="UP000278222"/>
    </source>
</evidence>
<keyword evidence="3" id="KW-1185">Reference proteome</keyword>
<dbReference type="EMBL" id="RJKX01000014">
    <property type="protein sequence ID" value="ROP90737.1"/>
    <property type="molecule type" value="Genomic_DNA"/>
</dbReference>
<organism evidence="2 3">
    <name type="scientific">Stella humosa</name>
    <dbReference type="NCBI Taxonomy" id="94"/>
    <lineage>
        <taxon>Bacteria</taxon>
        <taxon>Pseudomonadati</taxon>
        <taxon>Pseudomonadota</taxon>
        <taxon>Alphaproteobacteria</taxon>
        <taxon>Rhodospirillales</taxon>
        <taxon>Stellaceae</taxon>
        <taxon>Stella</taxon>
    </lineage>
</organism>
<gene>
    <name evidence="2" type="ORF">EDC65_2594</name>
</gene>